<evidence type="ECO:0000256" key="2">
    <source>
        <dbReference type="ARBA" id="ARBA00005338"/>
    </source>
</evidence>
<feature type="binding site" evidence="9">
    <location>
        <position position="140"/>
    </location>
    <ligand>
        <name>Cu cation</name>
        <dbReference type="ChEBI" id="CHEBI:23378"/>
    </ligand>
</feature>
<dbReference type="PRINTS" id="PR00157">
    <property type="entry name" value="PLASTOCYANIN"/>
</dbReference>
<dbReference type="EMBL" id="HBGG01039659">
    <property type="protein sequence ID" value="CAD9221224.1"/>
    <property type="molecule type" value="Transcribed_RNA"/>
</dbReference>
<keyword evidence="5 10" id="KW-0249">Electron transport</keyword>
<feature type="binding site" evidence="9">
    <location>
        <position position="95"/>
    </location>
    <ligand>
        <name>Cu cation</name>
        <dbReference type="ChEBI" id="CHEBI:23378"/>
    </ligand>
</feature>
<dbReference type="SUPFAM" id="SSF49503">
    <property type="entry name" value="Cupredoxins"/>
    <property type="match status" value="1"/>
</dbReference>
<dbReference type="PRINTS" id="PR00156">
    <property type="entry name" value="COPPERBLUE"/>
</dbReference>
<dbReference type="InterPro" id="IPR002387">
    <property type="entry name" value="Plastocyanin"/>
</dbReference>
<organism evidence="12">
    <name type="scientific">Tetraselmis chuii</name>
    <dbReference type="NCBI Taxonomy" id="63592"/>
    <lineage>
        <taxon>Eukaryota</taxon>
        <taxon>Viridiplantae</taxon>
        <taxon>Chlorophyta</taxon>
        <taxon>core chlorophytes</taxon>
        <taxon>Chlorodendrophyceae</taxon>
        <taxon>Chlorodendrales</taxon>
        <taxon>Chlorodendraceae</taxon>
        <taxon>Tetraselmis</taxon>
    </lineage>
</organism>
<feature type="domain" description="Blue (type 1) copper" evidence="11">
    <location>
        <begin position="61"/>
        <end position="155"/>
    </location>
</feature>
<dbReference type="PANTHER" id="PTHR34192:SF10">
    <property type="entry name" value="PLASTOCYANIN MAJOR ISOFORM, CHLOROPLASTIC-RELATED"/>
    <property type="match status" value="1"/>
</dbReference>
<comment type="similarity">
    <text evidence="2 10">Belongs to the plastocyanin family.</text>
</comment>
<evidence type="ECO:0000259" key="11">
    <source>
        <dbReference type="Pfam" id="PF00127"/>
    </source>
</evidence>
<dbReference type="NCBIfam" id="TIGR02656">
    <property type="entry name" value="cyanin_plasto"/>
    <property type="match status" value="1"/>
</dbReference>
<dbReference type="AlphaFoldDB" id="A0A7S1XAT8"/>
<evidence type="ECO:0000256" key="10">
    <source>
        <dbReference type="RuleBase" id="RU363020"/>
    </source>
</evidence>
<name>A0A7S1XAT8_9CHLO</name>
<evidence type="ECO:0000256" key="1">
    <source>
        <dbReference type="ARBA" id="ARBA00004622"/>
    </source>
</evidence>
<comment type="subcellular location">
    <subcellularLocation>
        <location evidence="1 10">Plastid</location>
        <location evidence="1 10">Chloroplast thylakoid membrane</location>
        <topology evidence="1 10">Peripheral membrane protein</topology>
        <orientation evidence="1 10">Lumenal side</orientation>
    </subcellularLocation>
</comment>
<comment type="function">
    <text evidence="10">Participates in electron transfer between P700 and the cytochrome b6-f complex in photosystem I.</text>
</comment>
<dbReference type="GO" id="GO:0005507">
    <property type="term" value="F:copper ion binding"/>
    <property type="evidence" value="ECO:0007669"/>
    <property type="project" value="UniProtKB-UniRule"/>
</dbReference>
<gene>
    <name evidence="12" type="ORF">TCHU04912_LOCUS20433</name>
</gene>
<evidence type="ECO:0000256" key="7">
    <source>
        <dbReference type="ARBA" id="ARBA00023078"/>
    </source>
</evidence>
<keyword evidence="8 10" id="KW-0472">Membrane</keyword>
<comment type="cofactor">
    <cofactor evidence="9">
        <name>Cu(2+)</name>
        <dbReference type="ChEBI" id="CHEBI:29036"/>
    </cofactor>
    <text evidence="9">The crystal structure with reduced Cu(1+) has also been determined.</text>
</comment>
<dbReference type="InterPro" id="IPR008972">
    <property type="entry name" value="Cupredoxin"/>
</dbReference>
<feature type="binding site" evidence="9">
    <location>
        <position position="148"/>
    </location>
    <ligand>
        <name>Cu cation</name>
        <dbReference type="ChEBI" id="CHEBI:23378"/>
    </ligand>
</feature>
<dbReference type="CDD" id="cd04219">
    <property type="entry name" value="Plastocyanin"/>
    <property type="match status" value="1"/>
</dbReference>
<evidence type="ECO:0000256" key="3">
    <source>
        <dbReference type="ARBA" id="ARBA00022448"/>
    </source>
</evidence>
<keyword evidence="4 9" id="KW-0479">Metal-binding</keyword>
<evidence type="ECO:0000313" key="12">
    <source>
        <dbReference type="EMBL" id="CAD9221224.1"/>
    </source>
</evidence>
<dbReference type="Pfam" id="PF00127">
    <property type="entry name" value="Copper-bind"/>
    <property type="match status" value="1"/>
</dbReference>
<evidence type="ECO:0000256" key="6">
    <source>
        <dbReference type="ARBA" id="ARBA00023008"/>
    </source>
</evidence>
<dbReference type="GO" id="GO:0009543">
    <property type="term" value="C:chloroplast thylakoid lumen"/>
    <property type="evidence" value="ECO:0007669"/>
    <property type="project" value="TreeGrafter"/>
</dbReference>
<accession>A0A7S1XAT8</accession>
<dbReference type="InterPro" id="IPR000923">
    <property type="entry name" value="BlueCu_1"/>
</dbReference>
<proteinExistence type="inferred from homology"/>
<dbReference type="GO" id="GO:0009055">
    <property type="term" value="F:electron transfer activity"/>
    <property type="evidence" value="ECO:0007669"/>
    <property type="project" value="UniProtKB-UniRule"/>
</dbReference>
<reference evidence="12" key="1">
    <citation type="submission" date="2021-01" db="EMBL/GenBank/DDBJ databases">
        <authorList>
            <person name="Corre E."/>
            <person name="Pelletier E."/>
            <person name="Niang G."/>
            <person name="Scheremetjew M."/>
            <person name="Finn R."/>
            <person name="Kale V."/>
            <person name="Holt S."/>
            <person name="Cochrane G."/>
            <person name="Meng A."/>
            <person name="Brown T."/>
            <person name="Cohen L."/>
        </authorList>
    </citation>
    <scope>NUCLEOTIDE SEQUENCE</scope>
    <source>
        <strain evidence="12">PLY429</strain>
    </source>
</reference>
<protein>
    <recommendedName>
        <fullName evidence="10">Plastocyanin</fullName>
    </recommendedName>
</protein>
<dbReference type="Gene3D" id="2.60.40.420">
    <property type="entry name" value="Cupredoxins - blue copper proteins"/>
    <property type="match status" value="1"/>
</dbReference>
<keyword evidence="3 10" id="KW-0813">Transport</keyword>
<dbReference type="GO" id="GO:0009535">
    <property type="term" value="C:chloroplast thylakoid membrane"/>
    <property type="evidence" value="ECO:0007669"/>
    <property type="project" value="UniProtKB-SubCell"/>
</dbReference>
<evidence type="ECO:0000256" key="5">
    <source>
        <dbReference type="ARBA" id="ARBA00022982"/>
    </source>
</evidence>
<dbReference type="InterPro" id="IPR028871">
    <property type="entry name" value="BlueCu_1_BS"/>
</dbReference>
<dbReference type="PANTHER" id="PTHR34192">
    <property type="entry name" value="PLASTOCYANIN MAJOR ISOFORM, CHLOROPLASTIC-RELATED"/>
    <property type="match status" value="1"/>
</dbReference>
<evidence type="ECO:0000256" key="9">
    <source>
        <dbReference type="PIRSR" id="PIRSR602387-1"/>
    </source>
</evidence>
<feature type="binding site" evidence="9">
    <location>
        <position position="143"/>
    </location>
    <ligand>
        <name>Cu cation</name>
        <dbReference type="ChEBI" id="CHEBI:23378"/>
    </ligand>
</feature>
<dbReference type="InterPro" id="IPR001235">
    <property type="entry name" value="Copper_blue_Plastocyanin"/>
</dbReference>
<evidence type="ECO:0000256" key="4">
    <source>
        <dbReference type="ARBA" id="ARBA00022723"/>
    </source>
</evidence>
<keyword evidence="7 10" id="KW-0793">Thylakoid</keyword>
<sequence length="155" mass="15815">MALSMKSAASAALSTKTTRSVAARRSVAVVADMSAAKRVAQAATVGVASLALTLGANAAVIKLGSDSGALVFEPSNVTVSSGETITFTNNVGFPHNVVFDEDAVPEGVNADAISRDDYLNAPGETYELKLTTPGVYGYYCEPHQGAGMVGSITVN</sequence>
<dbReference type="PROSITE" id="PS00196">
    <property type="entry name" value="COPPER_BLUE"/>
    <property type="match status" value="1"/>
</dbReference>
<evidence type="ECO:0000256" key="8">
    <source>
        <dbReference type="ARBA" id="ARBA00023136"/>
    </source>
</evidence>
<keyword evidence="6 9" id="KW-0186">Copper</keyword>